<dbReference type="AlphaFoldDB" id="A0A1E7F4X2"/>
<keyword evidence="3" id="KW-1185">Reference proteome</keyword>
<evidence type="ECO:0000313" key="3">
    <source>
        <dbReference type="Proteomes" id="UP000095751"/>
    </source>
</evidence>
<evidence type="ECO:0000313" key="2">
    <source>
        <dbReference type="EMBL" id="OEU13232.1"/>
    </source>
</evidence>
<feature type="region of interest" description="Disordered" evidence="1">
    <location>
        <begin position="86"/>
        <end position="214"/>
    </location>
</feature>
<proteinExistence type="predicted"/>
<protein>
    <submittedName>
        <fullName evidence="2">Uncharacterized protein</fullName>
    </submittedName>
</protein>
<dbReference type="Proteomes" id="UP000095751">
    <property type="component" value="Unassembled WGS sequence"/>
</dbReference>
<organism evidence="2 3">
    <name type="scientific">Fragilariopsis cylindrus CCMP1102</name>
    <dbReference type="NCBI Taxonomy" id="635003"/>
    <lineage>
        <taxon>Eukaryota</taxon>
        <taxon>Sar</taxon>
        <taxon>Stramenopiles</taxon>
        <taxon>Ochrophyta</taxon>
        <taxon>Bacillariophyta</taxon>
        <taxon>Bacillariophyceae</taxon>
        <taxon>Bacillariophycidae</taxon>
        <taxon>Bacillariales</taxon>
        <taxon>Bacillariaceae</taxon>
        <taxon>Fragilariopsis</taxon>
    </lineage>
</organism>
<accession>A0A1E7F4X2</accession>
<reference evidence="2 3" key="1">
    <citation type="submission" date="2016-09" db="EMBL/GenBank/DDBJ databases">
        <title>Extensive genetic diversity and differential bi-allelic expression allows diatom success in the polar Southern Ocean.</title>
        <authorList>
            <consortium name="DOE Joint Genome Institute"/>
            <person name="Mock T."/>
            <person name="Otillar R.P."/>
            <person name="Strauss J."/>
            <person name="Dupont C."/>
            <person name="Frickenhaus S."/>
            <person name="Maumus F."/>
            <person name="Mcmullan M."/>
            <person name="Sanges R."/>
            <person name="Schmutz J."/>
            <person name="Toseland A."/>
            <person name="Valas R."/>
            <person name="Veluchamy A."/>
            <person name="Ward B.J."/>
            <person name="Allen A."/>
            <person name="Barry K."/>
            <person name="Falciatore A."/>
            <person name="Ferrante M."/>
            <person name="Fortunato A.E."/>
            <person name="Gloeckner G."/>
            <person name="Gruber A."/>
            <person name="Hipkin R."/>
            <person name="Janech M."/>
            <person name="Kroth P."/>
            <person name="Leese F."/>
            <person name="Lindquist E."/>
            <person name="Lyon B.R."/>
            <person name="Martin J."/>
            <person name="Mayer C."/>
            <person name="Parker M."/>
            <person name="Quesneville H."/>
            <person name="Raymond J."/>
            <person name="Uhlig C."/>
            <person name="Valentin K.U."/>
            <person name="Worden A.Z."/>
            <person name="Armbrust E.V."/>
            <person name="Bowler C."/>
            <person name="Green B."/>
            <person name="Moulton V."/>
            <person name="Van Oosterhout C."/>
            <person name="Grigoriev I."/>
        </authorList>
    </citation>
    <scope>NUCLEOTIDE SEQUENCE [LARGE SCALE GENOMIC DNA]</scope>
    <source>
        <strain evidence="2 3">CCMP1102</strain>
    </source>
</reference>
<feature type="compositionally biased region" description="Acidic residues" evidence="1">
    <location>
        <begin position="132"/>
        <end position="142"/>
    </location>
</feature>
<gene>
    <name evidence="2" type="ORF">FRACYDRAFT_241567</name>
</gene>
<feature type="compositionally biased region" description="Basic and acidic residues" evidence="1">
    <location>
        <begin position="111"/>
        <end position="131"/>
    </location>
</feature>
<feature type="region of interest" description="Disordered" evidence="1">
    <location>
        <begin position="1"/>
        <end position="47"/>
    </location>
</feature>
<dbReference type="KEGG" id="fcy:FRACYDRAFT_241567"/>
<sequence>MDPQADTVEVDDAIISSDGSALLTAEENEDESVLSTSPSSDTMDCDGTDFAAQLRKHRKQVLDKEAAATNNVFSDALRKHREQLVDTWEDNQSVDHNNTDADETNAELELNGEKAEEKYLDSDEAPQRRNDDSDDNDNDDVVEATNIIEDIGLDGFDQVVEENEVDDDFGRFDAAPVDGNNDDDDDDDDFGEFDTAAPSLKSEQPKLVEENEEVDDDFGKFDTAPVVEDKDGDDFGDFGEFDAAPTLQSMVVKDSLTPLAPVGRINNKTRNIFAKMQALYSFLDSNDDRSDVGGSEFLPKASVELFLASLKATQEIEGGVLEHNCLDRQLKGATISREENSTLIINDDGRGPFHCFKYPLAGLHAPQTDFDDKRQRRKSSMRARVPDVLPIQLPTGKEMPLETSSPVTGRRRKIYISTPVSVESAPFPDLSVSNEIDDEISSVEKKSFEIVQRLKSKIPDLSFMNQSELKFPKN</sequence>
<feature type="compositionally biased region" description="Acidic residues" evidence="1">
    <location>
        <begin position="180"/>
        <end position="192"/>
    </location>
</feature>
<dbReference type="OrthoDB" id="10650357at2759"/>
<dbReference type="EMBL" id="KV784361">
    <property type="protein sequence ID" value="OEU13232.1"/>
    <property type="molecule type" value="Genomic_DNA"/>
</dbReference>
<dbReference type="InParanoid" id="A0A1E7F4X2"/>
<name>A0A1E7F4X2_9STRA</name>
<evidence type="ECO:0000256" key="1">
    <source>
        <dbReference type="SAM" id="MobiDB-lite"/>
    </source>
</evidence>
<feature type="compositionally biased region" description="Polar residues" evidence="1">
    <location>
        <begin position="33"/>
        <end position="42"/>
    </location>
</feature>